<feature type="region of interest" description="Disordered" evidence="1">
    <location>
        <begin position="44"/>
        <end position="69"/>
    </location>
</feature>
<accession>A0ABT6NY02</accession>
<proteinExistence type="predicted"/>
<name>A0ABT6NY02_9BACT</name>
<dbReference type="Pfam" id="PF09937">
    <property type="entry name" value="DUF2169"/>
    <property type="match status" value="1"/>
</dbReference>
<reference evidence="3 4" key="1">
    <citation type="submission" date="2023-04" db="EMBL/GenBank/DDBJ databases">
        <title>The genome sequence of Polyangium sorediatum DSM14670.</title>
        <authorList>
            <person name="Zhang X."/>
        </authorList>
    </citation>
    <scope>NUCLEOTIDE SEQUENCE [LARGE SCALE GENOMIC DNA]</scope>
    <source>
        <strain evidence="3 4">DSM 14670</strain>
    </source>
</reference>
<dbReference type="InterPro" id="IPR018683">
    <property type="entry name" value="DUF2169"/>
</dbReference>
<feature type="domain" description="DUF2169" evidence="2">
    <location>
        <begin position="25"/>
        <end position="297"/>
    </location>
</feature>
<protein>
    <submittedName>
        <fullName evidence="3">DUF2169 domain-containing protein</fullName>
    </submittedName>
</protein>
<gene>
    <name evidence="3" type="ORF">QHF89_27155</name>
</gene>
<sequence>MDVLSLCPLRALGFVWQPRAGTYAQTVVVKATFRLVPGEAVLAEAQDAPSEEERRWDEGPSSSVRVPSDGAPYKARADVVLVGHAYAPGKQPSRSWMARLVVGELDKSIEVWCDRGVRWQDGQLLEGPRVTKVPLRWERAAGGPETNNPVGMRFDAAPDRYGMVPIPNLQPPGMFVASRVDTFAPVCFGPIAPEWPRVSARLGRLAPGWEGRPFPEGFDYGYFQVAPPDQQVAEIRANERIVLENLHPEHARLVTSLPGLRPRAVVDRATGEREEVGLVADTLWIDTDRGVCCVVWRGRIGLRHAAEAGRIAVWVEGMPQVEAGREVRDSDIEEEDVAATMTLVAPLEKKGEPALPFVPGLSRLSEPERREFLQELSRWAGRESGDGSETLLAPMARPAGKALPFEGAREEAEDDDGDRAKTLPPMGKPAMMAAPFVLPSVPMSPPVPVIEVPADREEAPGPLPAPPPMIGPLATAEMVAREEVVAAEKGVEVPVTAPRPVVEAVEEKKRGPEAFPLERCAALTASIARRKAEKGRILEEEGLIEGEWAAIEKYWAEAIKEETRRGKRSMLDRFDQAYVARIEEERGAITVEEYARLSVAGERGTVEAVSAEMGVPRGGVMRVERVWMGKAARDAETLRVLDSAIDGMRQS</sequence>
<evidence type="ECO:0000259" key="2">
    <source>
        <dbReference type="Pfam" id="PF09937"/>
    </source>
</evidence>
<evidence type="ECO:0000256" key="1">
    <source>
        <dbReference type="SAM" id="MobiDB-lite"/>
    </source>
</evidence>
<comment type="caution">
    <text evidence="3">The sequence shown here is derived from an EMBL/GenBank/DDBJ whole genome shotgun (WGS) entry which is preliminary data.</text>
</comment>
<evidence type="ECO:0000313" key="3">
    <source>
        <dbReference type="EMBL" id="MDI1433204.1"/>
    </source>
</evidence>
<dbReference type="RefSeq" id="WP_136970614.1">
    <property type="nucleotide sequence ID" value="NZ_JARZHI010000027.1"/>
</dbReference>
<dbReference type="EMBL" id="JARZHI010000027">
    <property type="protein sequence ID" value="MDI1433204.1"/>
    <property type="molecule type" value="Genomic_DNA"/>
</dbReference>
<evidence type="ECO:0000313" key="4">
    <source>
        <dbReference type="Proteomes" id="UP001160301"/>
    </source>
</evidence>
<dbReference type="Proteomes" id="UP001160301">
    <property type="component" value="Unassembled WGS sequence"/>
</dbReference>
<organism evidence="3 4">
    <name type="scientific">Polyangium sorediatum</name>
    <dbReference type="NCBI Taxonomy" id="889274"/>
    <lineage>
        <taxon>Bacteria</taxon>
        <taxon>Pseudomonadati</taxon>
        <taxon>Myxococcota</taxon>
        <taxon>Polyangia</taxon>
        <taxon>Polyangiales</taxon>
        <taxon>Polyangiaceae</taxon>
        <taxon>Polyangium</taxon>
    </lineage>
</organism>
<keyword evidence="4" id="KW-1185">Reference proteome</keyword>